<organism evidence="2 3">
    <name type="scientific">Streptomyces purpurascens</name>
    <dbReference type="NCBI Taxonomy" id="1924"/>
    <lineage>
        <taxon>Bacteria</taxon>
        <taxon>Bacillati</taxon>
        <taxon>Actinomycetota</taxon>
        <taxon>Actinomycetes</taxon>
        <taxon>Kitasatosporales</taxon>
        <taxon>Streptomycetaceae</taxon>
        <taxon>Streptomyces</taxon>
    </lineage>
</organism>
<feature type="transmembrane region" description="Helical" evidence="1">
    <location>
        <begin position="39"/>
        <end position="68"/>
    </location>
</feature>
<protein>
    <submittedName>
        <fullName evidence="2">Uncharacterized protein</fullName>
    </submittedName>
</protein>
<dbReference type="RefSeq" id="WP_189725350.1">
    <property type="nucleotide sequence ID" value="NZ_BMUK01000007.1"/>
</dbReference>
<keyword evidence="1" id="KW-0472">Membrane</keyword>
<evidence type="ECO:0000313" key="3">
    <source>
        <dbReference type="Proteomes" id="UP001621512"/>
    </source>
</evidence>
<keyword evidence="1" id="KW-1133">Transmembrane helix</keyword>
<evidence type="ECO:0000256" key="1">
    <source>
        <dbReference type="SAM" id="Phobius"/>
    </source>
</evidence>
<dbReference type="EMBL" id="CP108341">
    <property type="protein sequence ID" value="WTW24848.1"/>
    <property type="molecule type" value="Genomic_DNA"/>
</dbReference>
<evidence type="ECO:0000313" key="2">
    <source>
        <dbReference type="EMBL" id="WTW24848.1"/>
    </source>
</evidence>
<name>A0ABZ1MAA5_STREF</name>
<keyword evidence="1" id="KW-0812">Transmembrane</keyword>
<reference evidence="2 3" key="1">
    <citation type="submission" date="2022-10" db="EMBL/GenBank/DDBJ databases">
        <title>The complete genomes of actinobacterial strains from the NBC collection.</title>
        <authorList>
            <person name="Joergensen T.S."/>
            <person name="Alvarez Arevalo M."/>
            <person name="Sterndorff E.B."/>
            <person name="Faurdal D."/>
            <person name="Vuksanovic O."/>
            <person name="Mourched A.-S."/>
            <person name="Charusanti P."/>
            <person name="Shaw S."/>
            <person name="Blin K."/>
            <person name="Weber T."/>
        </authorList>
    </citation>
    <scope>NUCLEOTIDE SEQUENCE [LARGE SCALE GENOMIC DNA]</scope>
    <source>
        <strain evidence="2 3">NBC_00017</strain>
    </source>
</reference>
<sequence length="108" mass="11463">MSSLPARRLTTACIALVTVAALVFTWGLAAPHPSMVELTAAVIAVCSGVLFPLVILRLTGTVAAYLLVPRDRVGFRVQPTALDTDAGIDHLNGTPTRLSERFPPRLKG</sequence>
<keyword evidence="3" id="KW-1185">Reference proteome</keyword>
<dbReference type="Proteomes" id="UP001621512">
    <property type="component" value="Chromosome"/>
</dbReference>
<proteinExistence type="predicted"/>
<gene>
    <name evidence="2" type="ORF">OHU35_01815</name>
</gene>
<accession>A0ABZ1MAA5</accession>